<organism evidence="1 2">
    <name type="scientific">Dictyocaulus viviparus</name>
    <name type="common">Bovine lungworm</name>
    <dbReference type="NCBI Taxonomy" id="29172"/>
    <lineage>
        <taxon>Eukaryota</taxon>
        <taxon>Metazoa</taxon>
        <taxon>Ecdysozoa</taxon>
        <taxon>Nematoda</taxon>
        <taxon>Chromadorea</taxon>
        <taxon>Rhabditida</taxon>
        <taxon>Rhabditina</taxon>
        <taxon>Rhabditomorpha</taxon>
        <taxon>Strongyloidea</taxon>
        <taxon>Metastrongylidae</taxon>
        <taxon>Dictyocaulus</taxon>
    </lineage>
</organism>
<dbReference type="STRING" id="29172.A0A0D8XKH6"/>
<accession>A0A0D8XKH6</accession>
<protein>
    <recommendedName>
        <fullName evidence="3">ERAP1-like C-terminal domain-containing protein</fullName>
    </recommendedName>
</protein>
<dbReference type="Gene3D" id="1.25.50.20">
    <property type="match status" value="1"/>
</dbReference>
<gene>
    <name evidence="1" type="ORF">DICVIV_08809</name>
</gene>
<name>A0A0D8XKH6_DICVI</name>
<reference evidence="1 2" key="1">
    <citation type="submission" date="2013-11" db="EMBL/GenBank/DDBJ databases">
        <title>Draft genome of the bovine lungworm Dictyocaulus viviparus.</title>
        <authorList>
            <person name="Mitreva M."/>
        </authorList>
    </citation>
    <scope>NUCLEOTIDE SEQUENCE [LARGE SCALE GENOMIC DNA]</scope>
    <source>
        <strain evidence="1 2">HannoverDv2000</strain>
    </source>
</reference>
<dbReference type="OrthoDB" id="5855716at2759"/>
<evidence type="ECO:0008006" key="3">
    <source>
        <dbReference type="Google" id="ProtNLM"/>
    </source>
</evidence>
<evidence type="ECO:0000313" key="2">
    <source>
        <dbReference type="Proteomes" id="UP000053766"/>
    </source>
</evidence>
<reference evidence="2" key="2">
    <citation type="journal article" date="2016" name="Sci. Rep.">
        <title>Dictyocaulus viviparus genome, variome and transcriptome elucidate lungworm biology and support future intervention.</title>
        <authorList>
            <person name="McNulty S.N."/>
            <person name="Strube C."/>
            <person name="Rosa B.A."/>
            <person name="Martin J.C."/>
            <person name="Tyagi R."/>
            <person name="Choi Y.J."/>
            <person name="Wang Q."/>
            <person name="Hallsworth Pepin K."/>
            <person name="Zhang X."/>
            <person name="Ozersky P."/>
            <person name="Wilson R.K."/>
            <person name="Sternberg P.W."/>
            <person name="Gasser R.B."/>
            <person name="Mitreva M."/>
        </authorList>
    </citation>
    <scope>NUCLEOTIDE SEQUENCE [LARGE SCALE GENOMIC DNA]</scope>
    <source>
        <strain evidence="2">HannoverDv2000</strain>
    </source>
</reference>
<sequence>MKIIEQLTKNHKPTIKKSQVDLVKYSTALKLLNYVKNEKDYLPWSETIDYLTALAKLFGIGKGSELFKHYVQYVLKPMYEEINNEDIARHYKNDSMFFEIIAAPLRPLAYCYGVKKGGQEAFDKAASIVVEPYCICNSTSRYLCCVSFCFQKSSGLEVHVQFPNGKSTLHHGKVQSNSMF</sequence>
<keyword evidence="2" id="KW-1185">Reference proteome</keyword>
<evidence type="ECO:0000313" key="1">
    <source>
        <dbReference type="EMBL" id="KJH45143.1"/>
    </source>
</evidence>
<dbReference type="Proteomes" id="UP000053766">
    <property type="component" value="Unassembled WGS sequence"/>
</dbReference>
<proteinExistence type="predicted"/>
<dbReference type="EMBL" id="KN716424">
    <property type="protein sequence ID" value="KJH45143.1"/>
    <property type="molecule type" value="Genomic_DNA"/>
</dbReference>
<dbReference type="AlphaFoldDB" id="A0A0D8XKH6"/>